<evidence type="ECO:0008006" key="4">
    <source>
        <dbReference type="Google" id="ProtNLM"/>
    </source>
</evidence>
<evidence type="ECO:0000256" key="1">
    <source>
        <dbReference type="ARBA" id="ARBA00010098"/>
    </source>
</evidence>
<comment type="similarity">
    <text evidence="1">Belongs to the RRN3 family.</text>
</comment>
<keyword evidence="3" id="KW-1185">Reference proteome</keyword>
<dbReference type="GO" id="GO:0001181">
    <property type="term" value="F:RNA polymerase I general transcription initiation factor activity"/>
    <property type="evidence" value="ECO:0007669"/>
    <property type="project" value="InterPro"/>
</dbReference>
<organism evidence="2 3">
    <name type="scientific">Taxus chinensis</name>
    <name type="common">Chinese yew</name>
    <name type="synonym">Taxus wallichiana var. chinensis</name>
    <dbReference type="NCBI Taxonomy" id="29808"/>
    <lineage>
        <taxon>Eukaryota</taxon>
        <taxon>Viridiplantae</taxon>
        <taxon>Streptophyta</taxon>
        <taxon>Embryophyta</taxon>
        <taxon>Tracheophyta</taxon>
        <taxon>Spermatophyta</taxon>
        <taxon>Pinopsida</taxon>
        <taxon>Pinidae</taxon>
        <taxon>Conifers II</taxon>
        <taxon>Cupressales</taxon>
        <taxon>Taxaceae</taxon>
        <taxon>Taxus</taxon>
    </lineage>
</organism>
<protein>
    <recommendedName>
        <fullName evidence="4">RNA polymerase I-specific transcription initiation factor RRN3</fullName>
    </recommendedName>
</protein>
<dbReference type="GO" id="GO:0006361">
    <property type="term" value="P:transcription initiation at RNA polymerase I promoter"/>
    <property type="evidence" value="ECO:0007669"/>
    <property type="project" value="InterPro"/>
</dbReference>
<dbReference type="InterPro" id="IPR007991">
    <property type="entry name" value="RNA_pol_I_trans_ini_fac_RRN3"/>
</dbReference>
<comment type="caution">
    <text evidence="2">The sequence shown here is derived from an EMBL/GenBank/DDBJ whole genome shotgun (WGS) entry which is preliminary data.</text>
</comment>
<dbReference type="GO" id="GO:0001042">
    <property type="term" value="F:RNA polymerase I core binding"/>
    <property type="evidence" value="ECO:0007669"/>
    <property type="project" value="TreeGrafter"/>
</dbReference>
<dbReference type="Proteomes" id="UP000824469">
    <property type="component" value="Unassembled WGS sequence"/>
</dbReference>
<dbReference type="Pfam" id="PF05327">
    <property type="entry name" value="RRN3"/>
    <property type="match status" value="1"/>
</dbReference>
<accession>A0AA38CTV5</accession>
<name>A0AA38CTV5_TAXCH</name>
<dbReference type="EMBL" id="JAHRHJ020000009">
    <property type="protein sequence ID" value="KAH9302628.1"/>
    <property type="molecule type" value="Genomic_DNA"/>
</dbReference>
<feature type="non-terminal residue" evidence="2">
    <location>
        <position position="621"/>
    </location>
</feature>
<gene>
    <name evidence="2" type="ORF">KI387_014211</name>
</gene>
<sequence length="621" mass="70490">GDASSYEHLIQELSNIDAGDPVQEANLVMTLKALSQAVSSINEHHHSSLISCVLGLSFWNYSLDVADVLMEFIINLATSNGGFVDKCLDMLVRNFLPPSCGLPLHLDLLTRRLILGGLTADQLLLKKEAHLARKNEVLERVHLAIQQIAELVPTAALRLQPIILRRMPHRIIHKDWNALYVENMLRVESSAVGEIIGGRILMAVVDRLIEIDVEIRWEHILHEDTSKVYIFEMEMDDDEENEEDPGKPGSEATTQFAKYSGGKQSLGEVADKMDVLMELTLNHLNICAHEGRLPQVYDTLMHSFQSTILNTHKSKFTQFLIFYLCSLAPASCGATFASMLCDIFVTKSRSPNTRMTAAAYLASYLARAKYLPLFVVSASLKRLVDWCLQYTPQQNNEKKTINPGLHGVFYSACQAIMYVLCFRLKSLIDDPKQRLLIEALPLKEILEHKLNPLKVCLPSVVEEFLRQVKAVHLFDVSQFITANNMLETNESKAFGGVERLDMFFPFDPYLLKESDRFVRPNFTFWSMVSTPVEEDEFEDHEDHMIDEIATDPWDEDLERVVKRASRGGFDEGQSDEEDFEEFECAMNKMSITPKHTAFRMPAKLLASTELRPDMPARLYPT</sequence>
<proteinExistence type="inferred from homology"/>
<evidence type="ECO:0000313" key="2">
    <source>
        <dbReference type="EMBL" id="KAH9302628.1"/>
    </source>
</evidence>
<dbReference type="OMA" id="VCSPAIV"/>
<dbReference type="PANTHER" id="PTHR12790">
    <property type="entry name" value="TRANSCRIPTION INITIATION FACTOR IA RRN3"/>
    <property type="match status" value="1"/>
</dbReference>
<evidence type="ECO:0000313" key="3">
    <source>
        <dbReference type="Proteomes" id="UP000824469"/>
    </source>
</evidence>
<dbReference type="AlphaFoldDB" id="A0AA38CTV5"/>
<dbReference type="PANTHER" id="PTHR12790:SF0">
    <property type="entry name" value="RNA POLYMERASE I-SPECIFIC TRANSCRIPTION INITIATION FACTOR RRN3-RELATED"/>
    <property type="match status" value="1"/>
</dbReference>
<dbReference type="GO" id="GO:0005634">
    <property type="term" value="C:nucleus"/>
    <property type="evidence" value="ECO:0007669"/>
    <property type="project" value="TreeGrafter"/>
</dbReference>
<reference evidence="2 3" key="1">
    <citation type="journal article" date="2021" name="Nat. Plants">
        <title>The Taxus genome provides insights into paclitaxel biosynthesis.</title>
        <authorList>
            <person name="Xiong X."/>
            <person name="Gou J."/>
            <person name="Liao Q."/>
            <person name="Li Y."/>
            <person name="Zhou Q."/>
            <person name="Bi G."/>
            <person name="Li C."/>
            <person name="Du R."/>
            <person name="Wang X."/>
            <person name="Sun T."/>
            <person name="Guo L."/>
            <person name="Liang H."/>
            <person name="Lu P."/>
            <person name="Wu Y."/>
            <person name="Zhang Z."/>
            <person name="Ro D.K."/>
            <person name="Shang Y."/>
            <person name="Huang S."/>
            <person name="Yan J."/>
        </authorList>
    </citation>
    <scope>NUCLEOTIDE SEQUENCE [LARGE SCALE GENOMIC DNA]</scope>
    <source>
        <strain evidence="2">Ta-2019</strain>
    </source>
</reference>
<feature type="non-terminal residue" evidence="2">
    <location>
        <position position="1"/>
    </location>
</feature>